<accession>A0A9P4QM39</accession>
<feature type="compositionally biased region" description="Polar residues" evidence="1">
    <location>
        <begin position="138"/>
        <end position="155"/>
    </location>
</feature>
<evidence type="ECO:0000313" key="3">
    <source>
        <dbReference type="Proteomes" id="UP000799444"/>
    </source>
</evidence>
<sequence length="292" mass="31924">MMGFRFFGQAQAAVTSTTTIGDSNDSLIASTSIADSSTWNPKIHGLFDGKPSKGVDMDFGRPIEQSSKSASKFTTKSQGARQGFNPRVEIQEPASSVEFGQGLPSRHGRPARRRFTGSRQPSQPSSTAATGTKRKGDTVSSNESTLSSTHDNQGPNKRRAVGTGGQYTVPTDWNCQLQDRRPQHYARFTSKPRRGLRSAATKLGSMTTTFTGSSFYKSATSLFSWAPSQPAVQAQAEICPDADWCHIDYEDVFNPTKFDNDDCFIIDARDYAADEAALDRDWDMLDVDDFGA</sequence>
<feature type="compositionally biased region" description="Basic and acidic residues" evidence="1">
    <location>
        <begin position="48"/>
        <end position="61"/>
    </location>
</feature>
<evidence type="ECO:0000313" key="2">
    <source>
        <dbReference type="EMBL" id="KAF2727459.1"/>
    </source>
</evidence>
<gene>
    <name evidence="2" type="ORF">EJ04DRAFT_517243</name>
</gene>
<feature type="compositionally biased region" description="Basic residues" evidence="1">
    <location>
        <begin position="106"/>
        <end position="116"/>
    </location>
</feature>
<protein>
    <submittedName>
        <fullName evidence="2">Uncharacterized protein</fullName>
    </submittedName>
</protein>
<reference evidence="2" key="1">
    <citation type="journal article" date="2020" name="Stud. Mycol.">
        <title>101 Dothideomycetes genomes: a test case for predicting lifestyles and emergence of pathogens.</title>
        <authorList>
            <person name="Haridas S."/>
            <person name="Albert R."/>
            <person name="Binder M."/>
            <person name="Bloem J."/>
            <person name="Labutti K."/>
            <person name="Salamov A."/>
            <person name="Andreopoulos B."/>
            <person name="Baker S."/>
            <person name="Barry K."/>
            <person name="Bills G."/>
            <person name="Bluhm B."/>
            <person name="Cannon C."/>
            <person name="Castanera R."/>
            <person name="Culley D."/>
            <person name="Daum C."/>
            <person name="Ezra D."/>
            <person name="Gonzalez J."/>
            <person name="Henrissat B."/>
            <person name="Kuo A."/>
            <person name="Liang C."/>
            <person name="Lipzen A."/>
            <person name="Lutzoni F."/>
            <person name="Magnuson J."/>
            <person name="Mondo S."/>
            <person name="Nolan M."/>
            <person name="Ohm R."/>
            <person name="Pangilinan J."/>
            <person name="Park H.-J."/>
            <person name="Ramirez L."/>
            <person name="Alfaro M."/>
            <person name="Sun H."/>
            <person name="Tritt A."/>
            <person name="Yoshinaga Y."/>
            <person name="Zwiers L.-H."/>
            <person name="Turgeon B."/>
            <person name="Goodwin S."/>
            <person name="Spatafora J."/>
            <person name="Crous P."/>
            <person name="Grigoriev I."/>
        </authorList>
    </citation>
    <scope>NUCLEOTIDE SEQUENCE</scope>
    <source>
        <strain evidence="2">CBS 125425</strain>
    </source>
</reference>
<dbReference type="EMBL" id="ML996331">
    <property type="protein sequence ID" value="KAF2727459.1"/>
    <property type="molecule type" value="Genomic_DNA"/>
</dbReference>
<proteinExistence type="predicted"/>
<organism evidence="2 3">
    <name type="scientific">Polyplosphaeria fusca</name>
    <dbReference type="NCBI Taxonomy" id="682080"/>
    <lineage>
        <taxon>Eukaryota</taxon>
        <taxon>Fungi</taxon>
        <taxon>Dikarya</taxon>
        <taxon>Ascomycota</taxon>
        <taxon>Pezizomycotina</taxon>
        <taxon>Dothideomycetes</taxon>
        <taxon>Pleosporomycetidae</taxon>
        <taxon>Pleosporales</taxon>
        <taxon>Tetraplosphaeriaceae</taxon>
        <taxon>Polyplosphaeria</taxon>
    </lineage>
</organism>
<dbReference type="AlphaFoldDB" id="A0A9P4QM39"/>
<keyword evidence="3" id="KW-1185">Reference proteome</keyword>
<feature type="compositionally biased region" description="Low complexity" evidence="1">
    <location>
        <begin position="66"/>
        <end position="77"/>
    </location>
</feature>
<comment type="caution">
    <text evidence="2">The sequence shown here is derived from an EMBL/GenBank/DDBJ whole genome shotgun (WGS) entry which is preliminary data.</text>
</comment>
<evidence type="ECO:0000256" key="1">
    <source>
        <dbReference type="SAM" id="MobiDB-lite"/>
    </source>
</evidence>
<name>A0A9P4QM39_9PLEO</name>
<feature type="compositionally biased region" description="Polar residues" evidence="1">
    <location>
        <begin position="117"/>
        <end position="130"/>
    </location>
</feature>
<dbReference type="Proteomes" id="UP000799444">
    <property type="component" value="Unassembled WGS sequence"/>
</dbReference>
<feature type="region of interest" description="Disordered" evidence="1">
    <location>
        <begin position="48"/>
        <end position="171"/>
    </location>
</feature>